<gene>
    <name evidence="1" type="ORF">HELGO_WM12806</name>
</gene>
<dbReference type="Pfam" id="PF08811">
    <property type="entry name" value="DUF1800"/>
    <property type="match status" value="1"/>
</dbReference>
<reference evidence="1" key="1">
    <citation type="submission" date="2020-01" db="EMBL/GenBank/DDBJ databases">
        <authorList>
            <person name="Meier V. D."/>
            <person name="Meier V D."/>
        </authorList>
    </citation>
    <scope>NUCLEOTIDE SEQUENCE</scope>
    <source>
        <strain evidence="1">HLG_WM_MAG_07</strain>
    </source>
</reference>
<sequence length="432" mass="50078">MTRKLDLNASRHLVSRTGFGVEWTSVNQLVGNTPEQAINKLLRKVSYRTPGAGYFTPWNVQQNLMESSNSDHKKRMHTMMSRENHRLKEWWVGHMMNTPSPILEKMTLFWHSHFTSSLNKVEQPSLLHQQNLLLRKHALGNFGNMLKDIAKNPAMSIYLDGHLNEKHAPNENFARELLELFTVGRGHYSNHDIREVSRAFTGWGVNRYQQRHQFNHKDHDEKPKKVLGKTVQSGDEVLRVLLGSRHTANTIAKKFWSFFISDGAPDVRYTSVWATKFYQSNYDIKILLREVLTSKPFWDEKYRGTLTKSPADLVIGTLRTLPFKRMPKKEMVNIFRLLGQDLFDPPNVSGWKGGHYWIDSQTLLVRKELLSGWSGANLNTKVNRGDQYRNLSVEEYEKWLLPDKAVRELPALTGGKPRLIRSLTLDPMYQLT</sequence>
<evidence type="ECO:0000313" key="1">
    <source>
        <dbReference type="EMBL" id="CAA6808600.1"/>
    </source>
</evidence>
<accession>A0A6S6SMU9</accession>
<proteinExistence type="predicted"/>
<dbReference type="EMBL" id="CACVAY010000037">
    <property type="protein sequence ID" value="CAA6808600.1"/>
    <property type="molecule type" value="Genomic_DNA"/>
</dbReference>
<dbReference type="InterPro" id="IPR014917">
    <property type="entry name" value="DUF1800"/>
</dbReference>
<dbReference type="AlphaFoldDB" id="A0A6S6SMU9"/>
<name>A0A6S6SMU9_9GAMM</name>
<protein>
    <submittedName>
        <fullName evidence="1">DUF1800 domain-containing protein</fullName>
    </submittedName>
</protein>
<organism evidence="1">
    <name type="scientific">uncultured Thiotrichaceae bacterium</name>
    <dbReference type="NCBI Taxonomy" id="298394"/>
    <lineage>
        <taxon>Bacteria</taxon>
        <taxon>Pseudomonadati</taxon>
        <taxon>Pseudomonadota</taxon>
        <taxon>Gammaproteobacteria</taxon>
        <taxon>Thiotrichales</taxon>
        <taxon>Thiotrichaceae</taxon>
        <taxon>environmental samples</taxon>
    </lineage>
</organism>